<feature type="transmembrane region" description="Helical" evidence="13">
    <location>
        <begin position="126"/>
        <end position="144"/>
    </location>
</feature>
<feature type="transmembrane region" description="Helical" evidence="13">
    <location>
        <begin position="165"/>
        <end position="188"/>
    </location>
</feature>
<evidence type="ECO:0000256" key="11">
    <source>
        <dbReference type="ARBA" id="ARBA00023329"/>
    </source>
</evidence>
<dbReference type="AlphaFoldDB" id="C1C1I4"/>
<feature type="domain" description="Cation efflux protein transmembrane" evidence="14">
    <location>
        <begin position="23"/>
        <end position="222"/>
    </location>
</feature>
<keyword evidence="5" id="KW-0479">Metal-binding</keyword>
<reference evidence="16" key="1">
    <citation type="submission" date="2009-03" db="EMBL/GenBank/DDBJ databases">
        <title>Caligus clemensi ESTs and full-length cDNAs.</title>
        <authorList>
            <person name="Yasuike M."/>
            <person name="von Schalburg K."/>
            <person name="Cooper G."/>
            <person name="Leong J."/>
            <person name="Jones S.R.M."/>
            <person name="Koop B.F."/>
        </authorList>
    </citation>
    <scope>NUCLEOTIDE SEQUENCE</scope>
    <source>
        <tissue evidence="16">Whole</tissue>
    </source>
</reference>
<dbReference type="InterPro" id="IPR058533">
    <property type="entry name" value="Cation_efflux_TM"/>
</dbReference>
<dbReference type="PANTHER" id="PTHR11562">
    <property type="entry name" value="CATION EFFLUX PROTEIN/ ZINC TRANSPORTER"/>
    <property type="match status" value="1"/>
</dbReference>
<evidence type="ECO:0000256" key="2">
    <source>
        <dbReference type="ARBA" id="ARBA00008873"/>
    </source>
</evidence>
<dbReference type="GO" id="GO:0046872">
    <property type="term" value="F:metal ion binding"/>
    <property type="evidence" value="ECO:0007669"/>
    <property type="project" value="UniProtKB-KW"/>
</dbReference>
<keyword evidence="3" id="KW-0813">Transport</keyword>
<comment type="catalytic activity">
    <reaction evidence="12">
        <text>Zn(2+)(in) + 2 H(+)(out) = Zn(2+)(out) + 2 H(+)(in)</text>
        <dbReference type="Rhea" id="RHEA:72627"/>
        <dbReference type="ChEBI" id="CHEBI:15378"/>
        <dbReference type="ChEBI" id="CHEBI:29105"/>
    </reaction>
</comment>
<keyword evidence="7" id="KW-0864">Zinc transport</keyword>
<feature type="domain" description="Cation efflux protein cytoplasmic" evidence="15">
    <location>
        <begin position="226"/>
        <end position="311"/>
    </location>
</feature>
<dbReference type="GO" id="GO:0005385">
    <property type="term" value="F:zinc ion transmembrane transporter activity"/>
    <property type="evidence" value="ECO:0007669"/>
    <property type="project" value="TreeGrafter"/>
</dbReference>
<feature type="transmembrane region" description="Helical" evidence="13">
    <location>
        <begin position="48"/>
        <end position="69"/>
    </location>
</feature>
<dbReference type="InterPro" id="IPR027469">
    <property type="entry name" value="Cation_efflux_TMD_sf"/>
</dbReference>
<comment type="similarity">
    <text evidence="2">Belongs to the cation diffusion facilitator (CDF) transporter (TC 2.A.4) family. SLC30A subfamily.</text>
</comment>
<evidence type="ECO:0000256" key="8">
    <source>
        <dbReference type="ARBA" id="ARBA00022989"/>
    </source>
</evidence>
<evidence type="ECO:0000256" key="7">
    <source>
        <dbReference type="ARBA" id="ARBA00022906"/>
    </source>
</evidence>
<evidence type="ECO:0000313" key="16">
    <source>
        <dbReference type="EMBL" id="ACO15137.1"/>
    </source>
</evidence>
<dbReference type="GO" id="GO:0005886">
    <property type="term" value="C:plasma membrane"/>
    <property type="evidence" value="ECO:0007669"/>
    <property type="project" value="TreeGrafter"/>
</dbReference>
<dbReference type="Pfam" id="PF16916">
    <property type="entry name" value="ZT_dimer"/>
    <property type="match status" value="1"/>
</dbReference>
<keyword evidence="10 13" id="KW-0472">Membrane</keyword>
<evidence type="ECO:0000256" key="5">
    <source>
        <dbReference type="ARBA" id="ARBA00022723"/>
    </source>
</evidence>
<keyword evidence="9" id="KW-0406">Ion transport</keyword>
<dbReference type="GO" id="GO:0030658">
    <property type="term" value="C:transport vesicle membrane"/>
    <property type="evidence" value="ECO:0007669"/>
    <property type="project" value="UniProtKB-SubCell"/>
</dbReference>
<dbReference type="PANTHER" id="PTHR11562:SF17">
    <property type="entry name" value="RE54080P-RELATED"/>
    <property type="match status" value="1"/>
</dbReference>
<feature type="transmembrane region" description="Helical" evidence="13">
    <location>
        <begin position="90"/>
        <end position="111"/>
    </location>
</feature>
<evidence type="ECO:0000256" key="12">
    <source>
        <dbReference type="ARBA" id="ARBA00048349"/>
    </source>
</evidence>
<evidence type="ECO:0000259" key="15">
    <source>
        <dbReference type="Pfam" id="PF16916"/>
    </source>
</evidence>
<name>C1C1I4_CALCM</name>
<keyword evidence="11" id="KW-0968">Cytoplasmic vesicle</keyword>
<feature type="transmembrane region" description="Helical" evidence="13">
    <location>
        <begin position="194"/>
        <end position="214"/>
    </location>
</feature>
<dbReference type="InterPro" id="IPR002524">
    <property type="entry name" value="Cation_efflux"/>
</dbReference>
<organism evidence="16">
    <name type="scientific">Caligus clemensi</name>
    <name type="common">Sea louse</name>
    <dbReference type="NCBI Taxonomy" id="344056"/>
    <lineage>
        <taxon>Eukaryota</taxon>
        <taxon>Metazoa</taxon>
        <taxon>Ecdysozoa</taxon>
        <taxon>Arthropoda</taxon>
        <taxon>Crustacea</taxon>
        <taxon>Multicrustacea</taxon>
        <taxon>Hexanauplia</taxon>
        <taxon>Copepoda</taxon>
        <taxon>Siphonostomatoida</taxon>
        <taxon>Caligidae</taxon>
        <taxon>Caligus</taxon>
    </lineage>
</organism>
<dbReference type="Pfam" id="PF01545">
    <property type="entry name" value="Cation_efflux"/>
    <property type="match status" value="1"/>
</dbReference>
<dbReference type="Gene3D" id="1.20.1510.10">
    <property type="entry name" value="Cation efflux protein transmembrane domain"/>
    <property type="match status" value="1"/>
</dbReference>
<evidence type="ECO:0000256" key="3">
    <source>
        <dbReference type="ARBA" id="ARBA00022448"/>
    </source>
</evidence>
<evidence type="ECO:0000256" key="9">
    <source>
        <dbReference type="ARBA" id="ARBA00023065"/>
    </source>
</evidence>
<evidence type="ECO:0000256" key="13">
    <source>
        <dbReference type="SAM" id="Phobius"/>
    </source>
</evidence>
<evidence type="ECO:0000256" key="4">
    <source>
        <dbReference type="ARBA" id="ARBA00022692"/>
    </source>
</evidence>
<feature type="transmembrane region" description="Helical" evidence="13">
    <location>
        <begin position="21"/>
        <end position="42"/>
    </location>
</feature>
<gene>
    <name evidence="16" type="primary">ZNT2</name>
</gene>
<evidence type="ECO:0000256" key="1">
    <source>
        <dbReference type="ARBA" id="ARBA00004638"/>
    </source>
</evidence>
<sequence>MDHCHEVSNQRLADLRGARRKLLTACLLCVVFVGSEIVGGLLSGSLAILTDAAHMFSDFASFIVGLSVIHLSSKAPRKKFNFGFLRAEALGALFTVTIIWYVTGILLYLAIERLYSESFEVEPDAMMITGGLAIVFNLILGYIFHGHSHGKSSHSHDHINIRAAFIHVLGDLVQSIGVFISSIIIKIWPEYKMADPICTLLFSVIVFFTTISILRDTLRILMEGLPPDISYDEVMQDLLKSSEHVVQVHDLCIWSLTTDKISLTAHVAVSSSSSDNSDITFSRDALLGEISAILRNKYKQLSRITIQIEDYKPIMSSCGFCQSLE</sequence>
<dbReference type="GO" id="GO:0010043">
    <property type="term" value="P:response to zinc ion"/>
    <property type="evidence" value="ECO:0007669"/>
    <property type="project" value="TreeGrafter"/>
</dbReference>
<evidence type="ECO:0000256" key="10">
    <source>
        <dbReference type="ARBA" id="ARBA00023136"/>
    </source>
</evidence>
<accession>C1C1I4</accession>
<dbReference type="InterPro" id="IPR050681">
    <property type="entry name" value="CDF/SLC30A"/>
</dbReference>
<evidence type="ECO:0000256" key="6">
    <source>
        <dbReference type="ARBA" id="ARBA00022833"/>
    </source>
</evidence>
<proteinExistence type="evidence at transcript level"/>
<keyword evidence="8 13" id="KW-1133">Transmembrane helix</keyword>
<comment type="subcellular location">
    <subcellularLocation>
        <location evidence="1">Cytoplasmic vesicle</location>
        <location evidence="1">Secretory vesicle membrane</location>
        <topology evidence="1">Multi-pass membrane protein</topology>
    </subcellularLocation>
</comment>
<dbReference type="NCBIfam" id="TIGR01297">
    <property type="entry name" value="CDF"/>
    <property type="match status" value="1"/>
</dbReference>
<keyword evidence="4 13" id="KW-0812">Transmembrane</keyword>
<evidence type="ECO:0000259" key="14">
    <source>
        <dbReference type="Pfam" id="PF01545"/>
    </source>
</evidence>
<dbReference type="SUPFAM" id="SSF161111">
    <property type="entry name" value="Cation efflux protein transmembrane domain-like"/>
    <property type="match status" value="1"/>
</dbReference>
<dbReference type="EMBL" id="BT080713">
    <property type="protein sequence ID" value="ACO15137.1"/>
    <property type="molecule type" value="mRNA"/>
</dbReference>
<dbReference type="FunFam" id="1.20.1510.10:FF:000002">
    <property type="entry name" value="zinc transporter 3 isoform X1"/>
    <property type="match status" value="1"/>
</dbReference>
<dbReference type="InterPro" id="IPR027470">
    <property type="entry name" value="Cation_efflux_CTD"/>
</dbReference>
<keyword evidence="6" id="KW-0862">Zinc</keyword>
<protein>
    <submittedName>
        <fullName evidence="16">Zinc transporter 2</fullName>
    </submittedName>
</protein>